<dbReference type="GO" id="GO:0032541">
    <property type="term" value="C:cortical endoplasmic reticulum"/>
    <property type="evidence" value="ECO:0007669"/>
    <property type="project" value="TreeGrafter"/>
</dbReference>
<proteinExistence type="inferred from homology"/>
<dbReference type="GO" id="GO:0005886">
    <property type="term" value="C:plasma membrane"/>
    <property type="evidence" value="ECO:0007669"/>
    <property type="project" value="TreeGrafter"/>
</dbReference>
<evidence type="ECO:0000256" key="6">
    <source>
        <dbReference type="SAM" id="MobiDB-lite"/>
    </source>
</evidence>
<dbReference type="CDD" id="cd13220">
    <property type="entry name" value="PH-GRAM_GRAMDC"/>
    <property type="match status" value="1"/>
</dbReference>
<evidence type="ECO:0000256" key="7">
    <source>
        <dbReference type="SAM" id="Phobius"/>
    </source>
</evidence>
<evidence type="ECO:0000256" key="5">
    <source>
        <dbReference type="ARBA" id="ARBA00023136"/>
    </source>
</evidence>
<dbReference type="Pfam" id="PF02893">
    <property type="entry name" value="GRAM"/>
    <property type="match status" value="1"/>
</dbReference>
<evidence type="ECO:0000259" key="8">
    <source>
        <dbReference type="PROSITE" id="PS51778"/>
    </source>
</evidence>
<evidence type="ECO:0000256" key="3">
    <source>
        <dbReference type="ARBA" id="ARBA00022692"/>
    </source>
</evidence>
<evidence type="ECO:0000313" key="10">
    <source>
        <dbReference type="Proteomes" id="UP000182259"/>
    </source>
</evidence>
<feature type="domain" description="VASt" evidence="8">
    <location>
        <begin position="472"/>
        <end position="641"/>
    </location>
</feature>
<dbReference type="GO" id="GO:0005789">
    <property type="term" value="C:endoplasmic reticulum membrane"/>
    <property type="evidence" value="ECO:0007669"/>
    <property type="project" value="TreeGrafter"/>
</dbReference>
<evidence type="ECO:0000313" key="9">
    <source>
        <dbReference type="EMBL" id="SGZ49691.1"/>
    </source>
</evidence>
<dbReference type="SMART" id="SM00568">
    <property type="entry name" value="GRAM"/>
    <property type="match status" value="1"/>
</dbReference>
<dbReference type="InterPro" id="IPR051482">
    <property type="entry name" value="Cholesterol_transport"/>
</dbReference>
<feature type="compositionally biased region" description="Polar residues" evidence="6">
    <location>
        <begin position="635"/>
        <end position="645"/>
    </location>
</feature>
<dbReference type="Gene3D" id="2.30.29.30">
    <property type="entry name" value="Pleckstrin-homology domain (PH domain)/Phosphotyrosine-binding domain (PTB)"/>
    <property type="match status" value="1"/>
</dbReference>
<organism evidence="9 10">
    <name type="scientific">Sungouiella intermedia</name>
    <dbReference type="NCBI Taxonomy" id="45354"/>
    <lineage>
        <taxon>Eukaryota</taxon>
        <taxon>Fungi</taxon>
        <taxon>Dikarya</taxon>
        <taxon>Ascomycota</taxon>
        <taxon>Saccharomycotina</taxon>
        <taxon>Pichiomycetes</taxon>
        <taxon>Metschnikowiaceae</taxon>
        <taxon>Sungouiella</taxon>
    </lineage>
</organism>
<dbReference type="GO" id="GO:0032366">
    <property type="term" value="P:intracellular sterol transport"/>
    <property type="evidence" value="ECO:0007669"/>
    <property type="project" value="TreeGrafter"/>
</dbReference>
<dbReference type="Proteomes" id="UP000182259">
    <property type="component" value="Chromosome I"/>
</dbReference>
<dbReference type="GO" id="GO:0140268">
    <property type="term" value="C:endoplasmic reticulum-plasma membrane contact site"/>
    <property type="evidence" value="ECO:0007669"/>
    <property type="project" value="TreeGrafter"/>
</dbReference>
<dbReference type="EMBL" id="LT635764">
    <property type="protein sequence ID" value="SGZ49691.1"/>
    <property type="molecule type" value="Genomic_DNA"/>
</dbReference>
<feature type="transmembrane region" description="Helical" evidence="7">
    <location>
        <begin position="695"/>
        <end position="718"/>
    </location>
</feature>
<dbReference type="GO" id="GO:0120015">
    <property type="term" value="F:sterol transfer activity"/>
    <property type="evidence" value="ECO:0007669"/>
    <property type="project" value="TreeGrafter"/>
</dbReference>
<feature type="region of interest" description="Disordered" evidence="6">
    <location>
        <begin position="74"/>
        <end position="96"/>
    </location>
</feature>
<comment type="subcellular location">
    <subcellularLocation>
        <location evidence="1">Membrane</location>
        <topology evidence="1">Single-pass membrane protein</topology>
    </subcellularLocation>
</comment>
<dbReference type="GO" id="GO:0032934">
    <property type="term" value="F:sterol binding"/>
    <property type="evidence" value="ECO:0007669"/>
    <property type="project" value="TreeGrafter"/>
</dbReference>
<feature type="region of interest" description="Disordered" evidence="6">
    <location>
        <begin position="344"/>
        <end position="374"/>
    </location>
</feature>
<keyword evidence="3 7" id="KW-0812">Transmembrane</keyword>
<accession>A0A1L0BF39</accession>
<feature type="compositionally biased region" description="Polar residues" evidence="6">
    <location>
        <begin position="74"/>
        <end position="89"/>
    </location>
</feature>
<keyword evidence="5 7" id="KW-0472">Membrane</keyword>
<feature type="region of interest" description="Disordered" evidence="6">
    <location>
        <begin position="403"/>
        <end position="422"/>
    </location>
</feature>
<sequence>MPAVEPTSSNPENGGLTKDASNGFLLSILSAAHNAAHMIESMSKDEKNSGFSDQLAENTGSNINVNTSIAGGTDISNFSSNSEQTSPMTPTVVGPNIGSGNLASNVHFEPIHESLVSTMGNGNLHLLHFDKKKAKRNSLPDDASKLAIPASTAPADGSSRLLVSGANDNKVVRRKSVSNGSIVDPVDLDANSDHDDNLSTVTNESGSNQELDQILDSATIAPASKKKNREFHHAFRKIPHSEWLIDDFSCALSKDILVQGKMYLSKHYICFNSNILGWVTNITIPLREVIQIEKKSTAVVFPNGMVIRTLHQRYVFATFLSRDSTFNIITKVWQEALLEKVNDDTSRKARTRKAGRGRSNTLDHDLTSAGNSDFSDHDVTLDPVDFSSPASINEKLDGPSRRLSFKAKSKKNDNLGEESSDDLELLVSATESTTKDTSPSSGDKDGESFNGFKNPGPKSHAPTKSNYTKDSNDVEITEATFNAPVGVIYDLLFGDDNSTYIKILEGLKNFDIQQSKIVGISNSNKQREYSYTKRLGGSIGPKQTKCLITDTVKFCDFSKYVEIEQVTATPDVPSGNSFKVKTRIFLTWGPSNKTVMNVVSNIEWSAKSWIKGAIEKGSIDGQKDSMKALVDTLNDTLSSKGNGSTPKKRKKAKSVSTPPPAPAAAKEPTKQVTLIEQIEKLIETIGESSPVQIPMVSASITGILIIAFASLLYTFCIIKMIGGRGRGVNLLVTGQDSFTKIIRLNDKSYYVFPTSETYLGNEMNRKVNEGVMWKWINDRSGGKLKGEQPMDYGATPYNEFAGQEFDEVVKLAKQRIDQLYRQLDS</sequence>
<dbReference type="InterPro" id="IPR011993">
    <property type="entry name" value="PH-like_dom_sf"/>
</dbReference>
<dbReference type="PANTHER" id="PTHR23319:SF36">
    <property type="entry name" value="MEMBRANE-ANCHORED LIPID-BINDING PROTEIN LAM4-RELATED"/>
    <property type="match status" value="1"/>
</dbReference>
<dbReference type="GO" id="GO:0005739">
    <property type="term" value="C:mitochondrion"/>
    <property type="evidence" value="ECO:0007669"/>
    <property type="project" value="TreeGrafter"/>
</dbReference>
<dbReference type="Pfam" id="PF16016">
    <property type="entry name" value="VASt"/>
    <property type="match status" value="1"/>
</dbReference>
<keyword evidence="4 7" id="KW-1133">Transmembrane helix</keyword>
<protein>
    <submittedName>
        <fullName evidence="9">CIC11C00000005757</fullName>
    </submittedName>
</protein>
<comment type="similarity">
    <text evidence="2">Belongs to the YSP2 family.</text>
</comment>
<evidence type="ECO:0000256" key="1">
    <source>
        <dbReference type="ARBA" id="ARBA00004167"/>
    </source>
</evidence>
<dbReference type="InterPro" id="IPR031968">
    <property type="entry name" value="VASt"/>
</dbReference>
<dbReference type="PANTHER" id="PTHR23319">
    <property type="entry name" value="GRAM DOMAIN CONTAINING 1B, ISOFORM E"/>
    <property type="match status" value="1"/>
</dbReference>
<feature type="region of interest" description="Disordered" evidence="6">
    <location>
        <begin position="430"/>
        <end position="469"/>
    </location>
</feature>
<feature type="compositionally biased region" description="Polar residues" evidence="6">
    <location>
        <begin position="430"/>
        <end position="441"/>
    </location>
</feature>
<evidence type="ECO:0000256" key="2">
    <source>
        <dbReference type="ARBA" id="ARBA00006582"/>
    </source>
</evidence>
<dbReference type="AlphaFoldDB" id="A0A1L0BF39"/>
<gene>
    <name evidence="9" type="ORF">SAMEA4029009_CIC11G00000005757</name>
</gene>
<name>A0A1L0BF39_9ASCO</name>
<dbReference type="PROSITE" id="PS51778">
    <property type="entry name" value="VAST"/>
    <property type="match status" value="1"/>
</dbReference>
<reference evidence="9 10" key="1">
    <citation type="submission" date="2016-10" db="EMBL/GenBank/DDBJ databases">
        <authorList>
            <person name="de Groot N.N."/>
        </authorList>
    </citation>
    <scope>NUCLEOTIDE SEQUENCE [LARGE SCALE GENOMIC DNA]</scope>
    <source>
        <strain evidence="9 10">PYCC 4715</strain>
    </source>
</reference>
<dbReference type="InterPro" id="IPR004182">
    <property type="entry name" value="GRAM"/>
</dbReference>
<evidence type="ECO:0000256" key="4">
    <source>
        <dbReference type="ARBA" id="ARBA00022989"/>
    </source>
</evidence>
<feature type="region of interest" description="Disordered" evidence="6">
    <location>
        <begin position="635"/>
        <end position="669"/>
    </location>
</feature>